<gene>
    <name evidence="1" type="ORF">HAX54_026643</name>
</gene>
<accession>A0ABS8V1M7</accession>
<protein>
    <submittedName>
        <fullName evidence="1">Uncharacterized protein</fullName>
    </submittedName>
</protein>
<dbReference type="EMBL" id="JACEIK010003235">
    <property type="protein sequence ID" value="MCD9640907.1"/>
    <property type="molecule type" value="Genomic_DNA"/>
</dbReference>
<evidence type="ECO:0000313" key="2">
    <source>
        <dbReference type="Proteomes" id="UP000823775"/>
    </source>
</evidence>
<reference evidence="1 2" key="1">
    <citation type="journal article" date="2021" name="BMC Genomics">
        <title>Datura genome reveals duplications of psychoactive alkaloid biosynthetic genes and high mutation rate following tissue culture.</title>
        <authorList>
            <person name="Rajewski A."/>
            <person name="Carter-House D."/>
            <person name="Stajich J."/>
            <person name="Litt A."/>
        </authorList>
    </citation>
    <scope>NUCLEOTIDE SEQUENCE [LARGE SCALE GENOMIC DNA]</scope>
    <source>
        <strain evidence="1">AR-01</strain>
    </source>
</reference>
<dbReference type="Proteomes" id="UP000823775">
    <property type="component" value="Unassembled WGS sequence"/>
</dbReference>
<organism evidence="1 2">
    <name type="scientific">Datura stramonium</name>
    <name type="common">Jimsonweed</name>
    <name type="synonym">Common thornapple</name>
    <dbReference type="NCBI Taxonomy" id="4076"/>
    <lineage>
        <taxon>Eukaryota</taxon>
        <taxon>Viridiplantae</taxon>
        <taxon>Streptophyta</taxon>
        <taxon>Embryophyta</taxon>
        <taxon>Tracheophyta</taxon>
        <taxon>Spermatophyta</taxon>
        <taxon>Magnoliopsida</taxon>
        <taxon>eudicotyledons</taxon>
        <taxon>Gunneridae</taxon>
        <taxon>Pentapetalae</taxon>
        <taxon>asterids</taxon>
        <taxon>lamiids</taxon>
        <taxon>Solanales</taxon>
        <taxon>Solanaceae</taxon>
        <taxon>Solanoideae</taxon>
        <taxon>Datureae</taxon>
        <taxon>Datura</taxon>
    </lineage>
</organism>
<sequence>MIRALETLKVPYSESRDTWAGMIAGTPGLGADEVLVSLSASGNGLGYQACIGEALEDEALGGCTRRGDSPRGDSLAYEIPTSDDGCEDSLVNGALEGVYLEDLNLYLVVVPLHNYVTLASMASTIGAEYEGNDARAAGGCEVASLSGSSNWTSSLYDAPLTGKDVLVHQKAFNNDSFLILAWKWEGGGLLHSLLLELQGEHLPNIYLLLIHDRCYNQCTTTCEIVIALGIVSSATNVGVALANILDIHGLALIPNSITTL</sequence>
<comment type="caution">
    <text evidence="1">The sequence shown here is derived from an EMBL/GenBank/DDBJ whole genome shotgun (WGS) entry which is preliminary data.</text>
</comment>
<keyword evidence="2" id="KW-1185">Reference proteome</keyword>
<evidence type="ECO:0000313" key="1">
    <source>
        <dbReference type="EMBL" id="MCD9640907.1"/>
    </source>
</evidence>
<proteinExistence type="predicted"/>
<name>A0ABS8V1M7_DATST</name>